<keyword evidence="2" id="KW-1185">Reference proteome</keyword>
<reference evidence="1" key="1">
    <citation type="submission" date="2019-07" db="EMBL/GenBank/DDBJ databases">
        <authorList>
            <person name="Dittberner H."/>
        </authorList>
    </citation>
    <scope>NUCLEOTIDE SEQUENCE [LARGE SCALE GENOMIC DNA]</scope>
</reference>
<evidence type="ECO:0000313" key="2">
    <source>
        <dbReference type="Proteomes" id="UP000489600"/>
    </source>
</evidence>
<dbReference type="EMBL" id="CABITT030000001">
    <property type="protein sequence ID" value="VVA92507.1"/>
    <property type="molecule type" value="Genomic_DNA"/>
</dbReference>
<dbReference type="AlphaFoldDB" id="A0A565AT11"/>
<sequence length="74" mass="8752">MALYYMEKDEIFYSKDDQSQEDEKSRTHTLLEEILEKKSILIRTLKKNQVVKHLNQNCLTHTTPIKAPLNYGLN</sequence>
<gene>
    <name evidence="1" type="ORF">ANE_LOCUS2952</name>
</gene>
<name>A0A565AT11_9BRAS</name>
<proteinExistence type="predicted"/>
<protein>
    <submittedName>
        <fullName evidence="1">Uncharacterized protein</fullName>
    </submittedName>
</protein>
<comment type="caution">
    <text evidence="1">The sequence shown here is derived from an EMBL/GenBank/DDBJ whole genome shotgun (WGS) entry which is preliminary data.</text>
</comment>
<dbReference type="Proteomes" id="UP000489600">
    <property type="component" value="Unassembled WGS sequence"/>
</dbReference>
<organism evidence="1 2">
    <name type="scientific">Arabis nemorensis</name>
    <dbReference type="NCBI Taxonomy" id="586526"/>
    <lineage>
        <taxon>Eukaryota</taxon>
        <taxon>Viridiplantae</taxon>
        <taxon>Streptophyta</taxon>
        <taxon>Embryophyta</taxon>
        <taxon>Tracheophyta</taxon>
        <taxon>Spermatophyta</taxon>
        <taxon>Magnoliopsida</taxon>
        <taxon>eudicotyledons</taxon>
        <taxon>Gunneridae</taxon>
        <taxon>Pentapetalae</taxon>
        <taxon>rosids</taxon>
        <taxon>malvids</taxon>
        <taxon>Brassicales</taxon>
        <taxon>Brassicaceae</taxon>
        <taxon>Arabideae</taxon>
        <taxon>Arabis</taxon>
    </lineage>
</organism>
<accession>A0A565AT11</accession>
<evidence type="ECO:0000313" key="1">
    <source>
        <dbReference type="EMBL" id="VVA92507.1"/>
    </source>
</evidence>